<evidence type="ECO:0000313" key="7">
    <source>
        <dbReference type="EMBL" id="KAK9825187.1"/>
    </source>
</evidence>
<name>A0AAW1QUL3_9CHLO</name>
<proteinExistence type="predicted"/>
<gene>
    <name evidence="7" type="ORF">WJX81_004947</name>
</gene>
<dbReference type="GO" id="GO:0005829">
    <property type="term" value="C:cytosol"/>
    <property type="evidence" value="ECO:0007669"/>
    <property type="project" value="TreeGrafter"/>
</dbReference>
<keyword evidence="8" id="KW-1185">Reference proteome</keyword>
<accession>A0AAW1QUL3</accession>
<dbReference type="Proteomes" id="UP001445335">
    <property type="component" value="Unassembled WGS sequence"/>
</dbReference>
<dbReference type="Pfam" id="PF08573">
    <property type="entry name" value="SAE2"/>
    <property type="match status" value="1"/>
</dbReference>
<dbReference type="InterPro" id="IPR016024">
    <property type="entry name" value="ARM-type_fold"/>
</dbReference>
<evidence type="ECO:0000256" key="4">
    <source>
        <dbReference type="SAM" id="Coils"/>
    </source>
</evidence>
<dbReference type="InterPro" id="IPR011989">
    <property type="entry name" value="ARM-like"/>
</dbReference>
<feature type="domain" description="DNA endonuclease activator Ctp1 C-terminal" evidence="6">
    <location>
        <begin position="955"/>
        <end position="1046"/>
    </location>
</feature>
<dbReference type="AlphaFoldDB" id="A0AAW1QUL3"/>
<dbReference type="InterPro" id="IPR019538">
    <property type="entry name" value="PSMD5"/>
</dbReference>
<evidence type="ECO:0000256" key="2">
    <source>
        <dbReference type="ARBA" id="ARBA00022763"/>
    </source>
</evidence>
<feature type="region of interest" description="Disordered" evidence="5">
    <location>
        <begin position="1027"/>
        <end position="1054"/>
    </location>
</feature>
<comment type="subcellular location">
    <subcellularLocation>
        <location evidence="1">Nucleus</location>
    </subcellularLocation>
</comment>
<evidence type="ECO:0000256" key="1">
    <source>
        <dbReference type="ARBA" id="ARBA00004123"/>
    </source>
</evidence>
<keyword evidence="4" id="KW-0175">Coiled coil</keyword>
<protein>
    <recommendedName>
        <fullName evidence="6">DNA endonuclease activator Ctp1 C-terminal domain-containing protein</fullName>
    </recommendedName>
</protein>
<evidence type="ECO:0000256" key="3">
    <source>
        <dbReference type="ARBA" id="ARBA00023242"/>
    </source>
</evidence>
<feature type="coiled-coil region" evidence="4">
    <location>
        <begin position="664"/>
        <end position="723"/>
    </location>
</feature>
<sequence length="1054" mass="108220">MVSTSDFPADVHCLVAEPGQLSEDAARAFLSLHPLPEIFERLQAGGLSAAAVADTAAALEKLFDTRCGQELLSAATPYALAALTAAAPQLRRLGAKHIGRMLLRAGQPAAAAGSGGAAAAPTLAAAALAGALGDPDTGVAAEASAALVAAGGVERGVALLVAPEGARPQLQRALEDPKATVRLRALALLAALASRGAAQTAAVRASGLLRPLANELAATEDLLGCSAALALLGDLAGGSPGGASALLAEVAPQLDALLSHPEALLRCQALKVAANLLATSAEDDAASHMDVDGAASDGAAGQASGIRDLATPRPRLLQQLGAILARDGPAVAGSNPNSNPALVLTLTTTALDAAGLLGATRAGADLLLADTRVTAALAAFALQDSGRTEERTAALHALATAGGAERAGGVAAALAARRAALVPPAEAALRGAVFRAAAARAGAPTPAEPLLAALRQPDLELRVAAYRMVLALGLRPWGVVAVGEHAGLRERLLDSRAESARQGCEWRFAALQALFVTACSMPDGTSGAPVANGGGGAPYEHVEPVDGDFLAALEAAAELIQARFAAAEAKQRDASGEMLQSHGALLKELSQLQSSLAHGEQELAREQQKRKRAADDLTQALRYRSKAKQLEVKLCEAHSKLAELQAAVDLAAESCDECDLARRLVAAEQRAAREREELDRLRHSSRAERRELKDHYHKLREAKRELEAEQSADRKQLSVLRERLAAYESGGVGQEPKPDEVPLRHQAKRKTPDQDAGADSTAGTPAIGLESELPAPRPVSGTPSAQARAAHTPLTCSALPRPRPPGGAAVGHGPCGLAKRVKTGSQGAPEAAALRPMDLNQHRGLGQGQRSEISQHRRVSVDSTEGVNGRAAAAGVGGDGGGSRAPLSGTQGTVDSGARQPTCRAEAEAAYAFRASVPAPRSGTPVAAARARGDPGRAAEAGAGGRPRPGSPGYKYREVVRNRAERAELPGYECPDCKRFYDALQTWGAAPLPPPICGHAAPVAGTTGAAAAAHAQREVMRHAGSRHRYRHTPPDTPPGFWKVGFPGDSMEPRV</sequence>
<dbReference type="PANTHER" id="PTHR13554:SF10">
    <property type="entry name" value="26S PROTEASOME NON-ATPASE REGULATORY SUBUNIT 5"/>
    <property type="match status" value="1"/>
</dbReference>
<feature type="coiled-coil region" evidence="4">
    <location>
        <begin position="550"/>
        <end position="616"/>
    </location>
</feature>
<evidence type="ECO:0000259" key="6">
    <source>
        <dbReference type="Pfam" id="PF08573"/>
    </source>
</evidence>
<keyword evidence="3" id="KW-0539">Nucleus</keyword>
<dbReference type="PANTHER" id="PTHR13554">
    <property type="entry name" value="26S PROTEASOME NON-ATPASE REGULATORY SUBUNIT 5-RELATED"/>
    <property type="match status" value="1"/>
</dbReference>
<dbReference type="Gene3D" id="1.25.10.10">
    <property type="entry name" value="Leucine-rich Repeat Variant"/>
    <property type="match status" value="1"/>
</dbReference>
<evidence type="ECO:0000256" key="5">
    <source>
        <dbReference type="SAM" id="MobiDB-lite"/>
    </source>
</evidence>
<dbReference type="GO" id="GO:0005634">
    <property type="term" value="C:nucleus"/>
    <property type="evidence" value="ECO:0007669"/>
    <property type="project" value="UniProtKB-SubCell"/>
</dbReference>
<dbReference type="SUPFAM" id="SSF48371">
    <property type="entry name" value="ARM repeat"/>
    <property type="match status" value="1"/>
</dbReference>
<feature type="region of interest" description="Disordered" evidence="5">
    <location>
        <begin position="919"/>
        <end position="954"/>
    </location>
</feature>
<comment type="caution">
    <text evidence="7">The sequence shown here is derived from an EMBL/GenBank/DDBJ whole genome shotgun (WGS) entry which is preliminary data.</text>
</comment>
<dbReference type="InterPro" id="IPR013882">
    <property type="entry name" value="Ctp1_C"/>
</dbReference>
<evidence type="ECO:0000313" key="8">
    <source>
        <dbReference type="Proteomes" id="UP001445335"/>
    </source>
</evidence>
<reference evidence="7 8" key="1">
    <citation type="journal article" date="2024" name="Nat. Commun.">
        <title>Phylogenomics reveals the evolutionary origins of lichenization in chlorophyte algae.</title>
        <authorList>
            <person name="Puginier C."/>
            <person name="Libourel C."/>
            <person name="Otte J."/>
            <person name="Skaloud P."/>
            <person name="Haon M."/>
            <person name="Grisel S."/>
            <person name="Petersen M."/>
            <person name="Berrin J.G."/>
            <person name="Delaux P.M."/>
            <person name="Dal Grande F."/>
            <person name="Keller J."/>
        </authorList>
    </citation>
    <scope>NUCLEOTIDE SEQUENCE [LARGE SCALE GENOMIC DNA]</scope>
    <source>
        <strain evidence="7 8">SAG 245.80</strain>
    </source>
</reference>
<dbReference type="GO" id="GO:0006281">
    <property type="term" value="P:DNA repair"/>
    <property type="evidence" value="ECO:0007669"/>
    <property type="project" value="InterPro"/>
</dbReference>
<feature type="region of interest" description="Disordered" evidence="5">
    <location>
        <begin position="728"/>
        <end position="902"/>
    </location>
</feature>
<organism evidence="7 8">
    <name type="scientific">Elliptochloris bilobata</name>
    <dbReference type="NCBI Taxonomy" id="381761"/>
    <lineage>
        <taxon>Eukaryota</taxon>
        <taxon>Viridiplantae</taxon>
        <taxon>Chlorophyta</taxon>
        <taxon>core chlorophytes</taxon>
        <taxon>Trebouxiophyceae</taxon>
        <taxon>Trebouxiophyceae incertae sedis</taxon>
        <taxon>Elliptochloris clade</taxon>
        <taxon>Elliptochloris</taxon>
    </lineage>
</organism>
<dbReference type="GO" id="GO:0043248">
    <property type="term" value="P:proteasome assembly"/>
    <property type="evidence" value="ECO:0007669"/>
    <property type="project" value="InterPro"/>
</dbReference>
<keyword evidence="2" id="KW-0227">DNA damage</keyword>
<dbReference type="EMBL" id="JALJOU010000076">
    <property type="protein sequence ID" value="KAK9825187.1"/>
    <property type="molecule type" value="Genomic_DNA"/>
</dbReference>